<name>A0A5E8B512_9ASCO</name>
<sequence>MTQASLFDTPHFFGSISDARSQACTLAKKDAMDLVDQIPNEFTTRLTLSASDKVDLDIRAYKSYLSCAVRFHFRCTFIDALLNAPHTESPEELWEITKDDSVICYGIQKCMQPLYNFIFQQELISALIQRFNYTSCCHNRHNSEETYQGIYLPATSFAQLFPTPSKPYKTSLTFVISVMEDFKSWNPKPEPLLEVLEDYRNKFRPFFAMLNIDYSEDPMTANKTEDEKPASHFKDSYLLRYNTVFYSSFLFVIYSKYFQKIRNPEIEPAFNKILSKVRGLSMVTVNHLDKLINEWSQCRAVALDLEFAPRHVVDSMFTCSATLRAAQGLGFNSFTNTSTLSKFAPATDKSNTNVKLTQRNNEGFKTKKQNHKYLGNQPRCDWCNYHHPPKQCQFGSDGKPNSLSIHQKFPRTGSPAAAALLDVVVVSFV</sequence>
<organism evidence="1 2">
    <name type="scientific">Magnusiomyces paraingens</name>
    <dbReference type="NCBI Taxonomy" id="2606893"/>
    <lineage>
        <taxon>Eukaryota</taxon>
        <taxon>Fungi</taxon>
        <taxon>Dikarya</taxon>
        <taxon>Ascomycota</taxon>
        <taxon>Saccharomycotina</taxon>
        <taxon>Dipodascomycetes</taxon>
        <taxon>Dipodascales</taxon>
        <taxon>Dipodascaceae</taxon>
        <taxon>Magnusiomyces</taxon>
    </lineage>
</organism>
<evidence type="ECO:0000313" key="1">
    <source>
        <dbReference type="EMBL" id="VVT44693.1"/>
    </source>
</evidence>
<proteinExistence type="predicted"/>
<gene>
    <name evidence="1" type="ORF">SAPINGB_P000501</name>
</gene>
<dbReference type="EMBL" id="CABVLU010000001">
    <property type="protein sequence ID" value="VVT44693.1"/>
    <property type="molecule type" value="Genomic_DNA"/>
</dbReference>
<dbReference type="Proteomes" id="UP000398389">
    <property type="component" value="Unassembled WGS sequence"/>
</dbReference>
<keyword evidence="2" id="KW-1185">Reference proteome</keyword>
<dbReference type="AlphaFoldDB" id="A0A5E8B512"/>
<evidence type="ECO:0000313" key="2">
    <source>
        <dbReference type="Proteomes" id="UP000398389"/>
    </source>
</evidence>
<reference evidence="1 2" key="1">
    <citation type="submission" date="2019-09" db="EMBL/GenBank/DDBJ databases">
        <authorList>
            <person name="Brejova B."/>
        </authorList>
    </citation>
    <scope>NUCLEOTIDE SEQUENCE [LARGE SCALE GENOMIC DNA]</scope>
</reference>
<accession>A0A5E8B512</accession>
<dbReference type="RefSeq" id="XP_031851116.1">
    <property type="nucleotide sequence ID" value="XM_031995225.1"/>
</dbReference>
<dbReference type="GeneID" id="43579325"/>
<protein>
    <submittedName>
        <fullName evidence="1">Uncharacterized protein</fullName>
    </submittedName>
</protein>